<evidence type="ECO:0000313" key="2">
    <source>
        <dbReference type="Proteomes" id="UP001153332"/>
    </source>
</evidence>
<name>A0ACC2JL97_9PEZI</name>
<comment type="caution">
    <text evidence="1">The sequence shown here is derived from an EMBL/GenBank/DDBJ whole genome shotgun (WGS) entry which is preliminary data.</text>
</comment>
<accession>A0ACC2JL97</accession>
<dbReference type="EMBL" id="JAPUUL010001121">
    <property type="protein sequence ID" value="KAJ8128283.1"/>
    <property type="molecule type" value="Genomic_DNA"/>
</dbReference>
<dbReference type="Proteomes" id="UP001153332">
    <property type="component" value="Unassembled WGS sequence"/>
</dbReference>
<reference evidence="1" key="1">
    <citation type="submission" date="2022-12" db="EMBL/GenBank/DDBJ databases">
        <title>Genome Sequence of Lasiodiplodia mahajangana.</title>
        <authorList>
            <person name="Buettner E."/>
        </authorList>
    </citation>
    <scope>NUCLEOTIDE SEQUENCE</scope>
    <source>
        <strain evidence="1">VT137</strain>
    </source>
</reference>
<sequence>MKLLVLFVGLGAFVYYVIRYVRNASRPPLPPGPKGLPLVGNLNDLPKGDTMETFHWLKHKEKYGPISSVTVMGQTIVILNDADLTFELFEKRSTKYSSRPRQVVAGEILGWQHTPGGSPNNARWRTIRKNMNRVIGTKAAAAQFHKLQEAEVGHFLLHLLETPEKFLDHIQRQAGAVILKIAYGYVAESHKSDHLIDIVGKAMEDFVHAAVPGAFMADIFPFLKSVPDWFPGTGWKKIAYKWRDELTEVTEKPYAFTKYQMSRGENEISFLSRLLEAGDATVEEQHTNKWSAMSLYTAGADSTVSVIAAWFLAMTNFPDVQVKAQEEIDRVIGQDRLPTLADRDDLPYVEAIVKEAFRWHPVAPMGIPHSSTEDDICEGYLIPKGSMLFANVYHFTHDPNVHPDPMTFKPERFLGSKPERDPHLFVWGFGRRVCPGRILADNTVWLTIAQCLAVYRVGRPLENGIEVTPPPAFQPGVASHPVPFKCTVKPRSGHHELLVKSIETTYPWQESHSKVLEHMAY</sequence>
<protein>
    <submittedName>
        <fullName evidence="1">Uncharacterized protein</fullName>
    </submittedName>
</protein>
<proteinExistence type="predicted"/>
<keyword evidence="2" id="KW-1185">Reference proteome</keyword>
<gene>
    <name evidence="1" type="ORF">O1611_g5352</name>
</gene>
<evidence type="ECO:0000313" key="1">
    <source>
        <dbReference type="EMBL" id="KAJ8128283.1"/>
    </source>
</evidence>
<organism evidence="1 2">
    <name type="scientific">Lasiodiplodia mahajangana</name>
    <dbReference type="NCBI Taxonomy" id="1108764"/>
    <lineage>
        <taxon>Eukaryota</taxon>
        <taxon>Fungi</taxon>
        <taxon>Dikarya</taxon>
        <taxon>Ascomycota</taxon>
        <taxon>Pezizomycotina</taxon>
        <taxon>Dothideomycetes</taxon>
        <taxon>Dothideomycetes incertae sedis</taxon>
        <taxon>Botryosphaeriales</taxon>
        <taxon>Botryosphaeriaceae</taxon>
        <taxon>Lasiodiplodia</taxon>
    </lineage>
</organism>